<keyword evidence="2" id="KW-1185">Reference proteome</keyword>
<protein>
    <submittedName>
        <fullName evidence="1">Uncharacterized protein</fullName>
    </submittedName>
</protein>
<accession>A0AAQ3JUP6</accession>
<sequence length="212" mass="23020">MWSGRLQPGDKISHDFADHLDASTTNVLAPISIEEVAATHIQRLPPKIAFPSAIASSLSHGRSIEVVILMKRVAGRLSAGDRLREEGMKTFGSLHGRHICLFISKASVGTTGRHQASAAAFRPFLPTLLAIRRLRYCDSPPTSLPTPPTPAVTADFTRLAVSNTRLCGCFVFMCKALASFLGSLPSPVFDLADEKRNFPQDFLHLADLISDI</sequence>
<dbReference type="AlphaFoldDB" id="A0AAQ3JUP6"/>
<name>A0AAQ3JUP6_9LILI</name>
<dbReference type="EMBL" id="CP136890">
    <property type="protein sequence ID" value="WOK94805.1"/>
    <property type="molecule type" value="Genomic_DNA"/>
</dbReference>
<organism evidence="1 2">
    <name type="scientific">Canna indica</name>
    <name type="common">Indian-shot</name>
    <dbReference type="NCBI Taxonomy" id="4628"/>
    <lineage>
        <taxon>Eukaryota</taxon>
        <taxon>Viridiplantae</taxon>
        <taxon>Streptophyta</taxon>
        <taxon>Embryophyta</taxon>
        <taxon>Tracheophyta</taxon>
        <taxon>Spermatophyta</taxon>
        <taxon>Magnoliopsida</taxon>
        <taxon>Liliopsida</taxon>
        <taxon>Zingiberales</taxon>
        <taxon>Cannaceae</taxon>
        <taxon>Canna</taxon>
    </lineage>
</organism>
<dbReference type="Proteomes" id="UP001327560">
    <property type="component" value="Chromosome 1"/>
</dbReference>
<reference evidence="1 2" key="1">
    <citation type="submission" date="2023-10" db="EMBL/GenBank/DDBJ databases">
        <title>Chromosome-scale genome assembly provides insights into flower coloration mechanisms of Canna indica.</title>
        <authorList>
            <person name="Li C."/>
        </authorList>
    </citation>
    <scope>NUCLEOTIDE SEQUENCE [LARGE SCALE GENOMIC DNA]</scope>
    <source>
        <tissue evidence="1">Flower</tissue>
    </source>
</reference>
<proteinExistence type="predicted"/>
<evidence type="ECO:0000313" key="1">
    <source>
        <dbReference type="EMBL" id="WOK94805.1"/>
    </source>
</evidence>
<gene>
    <name evidence="1" type="ORF">Cni_G03510</name>
</gene>
<evidence type="ECO:0000313" key="2">
    <source>
        <dbReference type="Proteomes" id="UP001327560"/>
    </source>
</evidence>